<sequence>MVPSLKGSFSLGGYGCPNLEVPMDLFSLYAYTSPTYVFCFLLSTSIPRWQAREISMGSCCRSVRFLFLMDTQKPHVLAFRGDPSDGCIHCGLQCINSAGILTIWLVC</sequence>
<accession>A0A4Y2FY48</accession>
<evidence type="ECO:0000313" key="1">
    <source>
        <dbReference type="EMBL" id="GBM44594.1"/>
    </source>
</evidence>
<proteinExistence type="predicted"/>
<reference evidence="1 2" key="1">
    <citation type="journal article" date="2019" name="Sci. Rep.">
        <title>Orb-weaving spider Araneus ventricosus genome elucidates the spidroin gene catalogue.</title>
        <authorList>
            <person name="Kono N."/>
            <person name="Nakamura H."/>
            <person name="Ohtoshi R."/>
            <person name="Moran D.A.P."/>
            <person name="Shinohara A."/>
            <person name="Yoshida Y."/>
            <person name="Fujiwara M."/>
            <person name="Mori M."/>
            <person name="Tomita M."/>
            <person name="Arakawa K."/>
        </authorList>
    </citation>
    <scope>NUCLEOTIDE SEQUENCE [LARGE SCALE GENOMIC DNA]</scope>
</reference>
<dbReference type="EMBL" id="BGPR01001070">
    <property type="protein sequence ID" value="GBM44594.1"/>
    <property type="molecule type" value="Genomic_DNA"/>
</dbReference>
<name>A0A4Y2FY48_ARAVE</name>
<organism evidence="1 2">
    <name type="scientific">Araneus ventricosus</name>
    <name type="common">Orbweaver spider</name>
    <name type="synonym">Epeira ventricosa</name>
    <dbReference type="NCBI Taxonomy" id="182803"/>
    <lineage>
        <taxon>Eukaryota</taxon>
        <taxon>Metazoa</taxon>
        <taxon>Ecdysozoa</taxon>
        <taxon>Arthropoda</taxon>
        <taxon>Chelicerata</taxon>
        <taxon>Arachnida</taxon>
        <taxon>Araneae</taxon>
        <taxon>Araneomorphae</taxon>
        <taxon>Entelegynae</taxon>
        <taxon>Araneoidea</taxon>
        <taxon>Araneidae</taxon>
        <taxon>Araneus</taxon>
    </lineage>
</organism>
<keyword evidence="2" id="KW-1185">Reference proteome</keyword>
<evidence type="ECO:0000313" key="2">
    <source>
        <dbReference type="Proteomes" id="UP000499080"/>
    </source>
</evidence>
<protein>
    <submittedName>
        <fullName evidence="1">Uncharacterized protein</fullName>
    </submittedName>
</protein>
<dbReference type="Proteomes" id="UP000499080">
    <property type="component" value="Unassembled WGS sequence"/>
</dbReference>
<comment type="caution">
    <text evidence="1">The sequence shown here is derived from an EMBL/GenBank/DDBJ whole genome shotgun (WGS) entry which is preliminary data.</text>
</comment>
<dbReference type="AlphaFoldDB" id="A0A4Y2FY48"/>
<gene>
    <name evidence="1" type="ORF">AVEN_221836_1</name>
</gene>